<accession>A0A0V1M5G1</accession>
<dbReference type="AlphaFoldDB" id="A0A0V1M5G1"/>
<feature type="non-terminal residue" evidence="1">
    <location>
        <position position="65"/>
    </location>
</feature>
<sequence length="65" mass="7254">LTKEKIPFSHLHYVGGLTTSASIPPSHQLNVLTDFLRLCNIGILSQKLYQLLVYRLANCDTASHC</sequence>
<name>A0A0V1M5G1_9BILA</name>
<keyword evidence="2" id="KW-1185">Reference proteome</keyword>
<evidence type="ECO:0000313" key="1">
    <source>
        <dbReference type="EMBL" id="KRZ67014.1"/>
    </source>
</evidence>
<feature type="non-terminal residue" evidence="1">
    <location>
        <position position="1"/>
    </location>
</feature>
<gene>
    <name evidence="1" type="ORF">T10_4178</name>
</gene>
<comment type="caution">
    <text evidence="1">The sequence shown here is derived from an EMBL/GenBank/DDBJ whole genome shotgun (WGS) entry which is preliminary data.</text>
</comment>
<protein>
    <submittedName>
        <fullName evidence="1">Uncharacterized protein</fullName>
    </submittedName>
</protein>
<dbReference type="Proteomes" id="UP000054843">
    <property type="component" value="Unassembled WGS sequence"/>
</dbReference>
<organism evidence="1 2">
    <name type="scientific">Trichinella papuae</name>
    <dbReference type="NCBI Taxonomy" id="268474"/>
    <lineage>
        <taxon>Eukaryota</taxon>
        <taxon>Metazoa</taxon>
        <taxon>Ecdysozoa</taxon>
        <taxon>Nematoda</taxon>
        <taxon>Enoplea</taxon>
        <taxon>Dorylaimia</taxon>
        <taxon>Trichinellida</taxon>
        <taxon>Trichinellidae</taxon>
        <taxon>Trichinella</taxon>
    </lineage>
</organism>
<reference evidence="1 2" key="1">
    <citation type="submission" date="2015-01" db="EMBL/GenBank/DDBJ databases">
        <title>Evolution of Trichinella species and genotypes.</title>
        <authorList>
            <person name="Korhonen P.K."/>
            <person name="Edoardo P."/>
            <person name="Giuseppe L.R."/>
            <person name="Gasser R.B."/>
        </authorList>
    </citation>
    <scope>NUCLEOTIDE SEQUENCE [LARGE SCALE GENOMIC DNA]</scope>
    <source>
        <strain evidence="1">ISS1980</strain>
    </source>
</reference>
<proteinExistence type="predicted"/>
<dbReference type="EMBL" id="JYDO01000213">
    <property type="protein sequence ID" value="KRZ67014.1"/>
    <property type="molecule type" value="Genomic_DNA"/>
</dbReference>
<evidence type="ECO:0000313" key="2">
    <source>
        <dbReference type="Proteomes" id="UP000054843"/>
    </source>
</evidence>